<name>A0A6P2CHZ4_9NOCA</name>
<reference evidence="1 2" key="1">
    <citation type="submission" date="2018-07" db="EMBL/GenBank/DDBJ databases">
        <title>Genome sequence of Rhodococcus rhodnii ATCC 35071 from Rhodnius prolixus.</title>
        <authorList>
            <person name="Patel V."/>
            <person name="Vogel K.J."/>
        </authorList>
    </citation>
    <scope>NUCLEOTIDE SEQUENCE [LARGE SCALE GENOMIC DNA]</scope>
    <source>
        <strain evidence="1 2">ATCC 35071</strain>
    </source>
</reference>
<accession>A0A6P2CHZ4</accession>
<dbReference type="PANTHER" id="PTHR43611">
    <property type="entry name" value="ALPHA-D-GLUCOSE 1-PHOSPHATE PHOSPHATASE"/>
    <property type="match status" value="1"/>
</dbReference>
<organism evidence="1 2">
    <name type="scientific">Rhodococcus rhodnii</name>
    <dbReference type="NCBI Taxonomy" id="38312"/>
    <lineage>
        <taxon>Bacteria</taxon>
        <taxon>Bacillati</taxon>
        <taxon>Actinomycetota</taxon>
        <taxon>Actinomycetes</taxon>
        <taxon>Mycobacteriales</taxon>
        <taxon>Nocardiaceae</taxon>
        <taxon>Rhodococcus</taxon>
    </lineage>
</organism>
<dbReference type="SUPFAM" id="SSF56784">
    <property type="entry name" value="HAD-like"/>
    <property type="match status" value="1"/>
</dbReference>
<comment type="caution">
    <text evidence="1">The sequence shown here is derived from an EMBL/GenBank/DDBJ whole genome shotgun (WGS) entry which is preliminary data.</text>
</comment>
<dbReference type="Proteomes" id="UP000471120">
    <property type="component" value="Unassembled WGS sequence"/>
</dbReference>
<dbReference type="GO" id="GO:0016787">
    <property type="term" value="F:hydrolase activity"/>
    <property type="evidence" value="ECO:0007669"/>
    <property type="project" value="UniProtKB-KW"/>
</dbReference>
<dbReference type="EMBL" id="QRCM01000001">
    <property type="protein sequence ID" value="TXG90588.1"/>
    <property type="molecule type" value="Genomic_DNA"/>
</dbReference>
<dbReference type="NCBIfam" id="TIGR01509">
    <property type="entry name" value="HAD-SF-IA-v3"/>
    <property type="match status" value="1"/>
</dbReference>
<evidence type="ECO:0000313" key="1">
    <source>
        <dbReference type="EMBL" id="TXG90588.1"/>
    </source>
</evidence>
<gene>
    <name evidence="1" type="ORF">DW322_10600</name>
</gene>
<dbReference type="InterPro" id="IPR036412">
    <property type="entry name" value="HAD-like_sf"/>
</dbReference>
<dbReference type="PANTHER" id="PTHR43611:SF3">
    <property type="entry name" value="FLAVIN MONONUCLEOTIDE HYDROLASE 1, CHLOROPLATIC"/>
    <property type="match status" value="1"/>
</dbReference>
<keyword evidence="1" id="KW-0378">Hydrolase</keyword>
<dbReference type="InterPro" id="IPR006439">
    <property type="entry name" value="HAD-SF_hydro_IA"/>
</dbReference>
<dbReference type="AlphaFoldDB" id="A0A6P2CHZ4"/>
<dbReference type="InterPro" id="IPR023214">
    <property type="entry name" value="HAD_sf"/>
</dbReference>
<protein>
    <submittedName>
        <fullName evidence="1">HAD family hydrolase</fullName>
    </submittedName>
</protein>
<sequence length="138" mass="13496">MRGLIVDVGGVLASPAGSAVESLLGDARRSGVRTAIASNDPGGAGAEPLRALAGSLVDVVVLSGDVGEAKPDAAIYRRVAALLDLPPRECVFVDDLPANVAGAAAVGMAGVLFDADDAAAALAEVATLLTTDTGGDDS</sequence>
<dbReference type="Pfam" id="PF00702">
    <property type="entry name" value="Hydrolase"/>
    <property type="match status" value="1"/>
</dbReference>
<evidence type="ECO:0000313" key="2">
    <source>
        <dbReference type="Proteomes" id="UP000471120"/>
    </source>
</evidence>
<proteinExistence type="predicted"/>
<dbReference type="RefSeq" id="WP_010839195.1">
    <property type="nucleotide sequence ID" value="NZ_QRCM01000001.1"/>
</dbReference>
<dbReference type="Gene3D" id="3.40.50.1000">
    <property type="entry name" value="HAD superfamily/HAD-like"/>
    <property type="match status" value="1"/>
</dbReference>